<sequence>MSWVLGGDRSLRRLVIFFVFAVLSYLLVNALAFTIWVFWVLISFLLQACLAPCQAGGFKAFFHSFLHENIYTGFLEWICRWEIRVRNVYEVKNYVDPSRPVAVGAYIWRVVFYFVLWKTLESSVFGFINRISITIYHPLYFADSASNWDWSNDFNATAFNDTIIAPGDDDDIPYTGVSLAFVTIGVVLGTILALRILAYIICRVCSLCIDPIFRPKYKYTTTDVVAPPPSNDDKVSRFMHNGYIQFDDSALRVPPHAVRGEGALGLTIQNGATDFYCIPVPDPPELTANTKPPPTPIPLLESISTANPRASIEHREDAKRQRLVHTESSSNYARQSSMMTLLEAPEPIDAPIRNLVVAPATQATNYDPFPASFEAPRSGIYRSIDVPSFQETTANLTVLADYDVLSPTNRKSQSFQLPRISRAIDQTISARPATVDPVHFSAFCPPVVSTSVFTFSIWAFLVHQRDEMREEATKLTDGAKQLSREVLMHVRRGARVHVTLSTYEEIAYDELEMKNLVGRGNFGDAYRARYRGQDVVVKTLRPSEFGDNQDQIVQEFRHEAAVLSLFGHHPNIVPFVGACTDLSQPLSLVTEYLPFGSLEDQRSQLSAAQKQQILKGAASGFLNMHEGRFIHRDIAARNCLVDANLNAKVCDFGMCRRVGAVGGSYFAHGTGPLKYMAPESLTPPHAFSYQSDVYSFGVLIWETYHGVSPFVGLNGTEAAARVLSGDRLALSEAIPLHLQDLVTQCFRDDPSKRPSMAQVLLALE</sequence>
<keyword evidence="2" id="KW-0808">Transferase</keyword>
<keyword evidence="11" id="KW-1185">Reference proteome</keyword>
<name>T0QMF1_SAPDV</name>
<dbReference type="PROSITE" id="PS00107">
    <property type="entry name" value="PROTEIN_KINASE_ATP"/>
    <property type="match status" value="1"/>
</dbReference>
<dbReference type="GO" id="GO:0005886">
    <property type="term" value="C:plasma membrane"/>
    <property type="evidence" value="ECO:0007669"/>
    <property type="project" value="TreeGrafter"/>
</dbReference>
<dbReference type="SMART" id="SM00219">
    <property type="entry name" value="TyrKc"/>
    <property type="match status" value="1"/>
</dbReference>
<proteinExistence type="predicted"/>
<dbReference type="RefSeq" id="XP_008611837.1">
    <property type="nucleotide sequence ID" value="XM_008613615.1"/>
</dbReference>
<evidence type="ECO:0000259" key="9">
    <source>
        <dbReference type="PROSITE" id="PS50011"/>
    </source>
</evidence>
<dbReference type="VEuPathDB" id="FungiDB:SDRG_07761"/>
<keyword evidence="8" id="KW-1133">Transmembrane helix</keyword>
<evidence type="ECO:0000256" key="3">
    <source>
        <dbReference type="ARBA" id="ARBA00022741"/>
    </source>
</evidence>
<dbReference type="InterPro" id="IPR001245">
    <property type="entry name" value="Ser-Thr/Tyr_kinase_cat_dom"/>
</dbReference>
<feature type="transmembrane region" description="Helical" evidence="8">
    <location>
        <begin position="179"/>
        <end position="201"/>
    </location>
</feature>
<evidence type="ECO:0000256" key="8">
    <source>
        <dbReference type="SAM" id="Phobius"/>
    </source>
</evidence>
<dbReference type="InterPro" id="IPR050122">
    <property type="entry name" value="RTK"/>
</dbReference>
<dbReference type="AlphaFoldDB" id="T0QMF1"/>
<evidence type="ECO:0000313" key="10">
    <source>
        <dbReference type="EMBL" id="EQC34965.1"/>
    </source>
</evidence>
<evidence type="ECO:0000256" key="5">
    <source>
        <dbReference type="ARBA" id="ARBA00022840"/>
    </source>
</evidence>
<evidence type="ECO:0000256" key="7">
    <source>
        <dbReference type="PROSITE-ProRule" id="PRU10141"/>
    </source>
</evidence>
<dbReference type="GO" id="GO:0007169">
    <property type="term" value="P:cell surface receptor protein tyrosine kinase signaling pathway"/>
    <property type="evidence" value="ECO:0007669"/>
    <property type="project" value="TreeGrafter"/>
</dbReference>
<dbReference type="GO" id="GO:0004674">
    <property type="term" value="F:protein serine/threonine kinase activity"/>
    <property type="evidence" value="ECO:0007669"/>
    <property type="project" value="UniProtKB-KW"/>
</dbReference>
<dbReference type="GO" id="GO:0005524">
    <property type="term" value="F:ATP binding"/>
    <property type="evidence" value="ECO:0007669"/>
    <property type="project" value="UniProtKB-UniRule"/>
</dbReference>
<dbReference type="PRINTS" id="PR00109">
    <property type="entry name" value="TYRKINASE"/>
</dbReference>
<dbReference type="EMBL" id="JH767153">
    <property type="protein sequence ID" value="EQC34965.1"/>
    <property type="molecule type" value="Genomic_DNA"/>
</dbReference>
<dbReference type="GO" id="GO:0043235">
    <property type="term" value="C:receptor complex"/>
    <property type="evidence" value="ECO:0007669"/>
    <property type="project" value="TreeGrafter"/>
</dbReference>
<dbReference type="InterPro" id="IPR017441">
    <property type="entry name" value="Protein_kinase_ATP_BS"/>
</dbReference>
<dbReference type="InterPro" id="IPR020635">
    <property type="entry name" value="Tyr_kinase_cat_dom"/>
</dbReference>
<evidence type="ECO:0000256" key="4">
    <source>
        <dbReference type="ARBA" id="ARBA00022777"/>
    </source>
</evidence>
<dbReference type="InterPro" id="IPR000719">
    <property type="entry name" value="Prot_kinase_dom"/>
</dbReference>
<keyword evidence="5 7" id="KW-0067">ATP-binding</keyword>
<keyword evidence="3 7" id="KW-0547">Nucleotide-binding</keyword>
<dbReference type="PROSITE" id="PS50011">
    <property type="entry name" value="PROTEIN_KINASE_DOM"/>
    <property type="match status" value="1"/>
</dbReference>
<feature type="binding site" evidence="7">
    <location>
        <position position="538"/>
    </location>
    <ligand>
        <name>ATP</name>
        <dbReference type="ChEBI" id="CHEBI:30616"/>
    </ligand>
</feature>
<protein>
    <submittedName>
        <fullName evidence="10">Serine/threonine protein kinase</fullName>
    </submittedName>
</protein>
<dbReference type="PANTHER" id="PTHR24416:SF611">
    <property type="entry name" value="TYROSINE-PROTEIN KINASE TRANSMEMBRANE RECEPTOR ROR"/>
    <property type="match status" value="1"/>
</dbReference>
<dbReference type="Gene3D" id="1.10.510.10">
    <property type="entry name" value="Transferase(Phosphotransferase) domain 1"/>
    <property type="match status" value="1"/>
</dbReference>
<feature type="transmembrane region" description="Helical" evidence="8">
    <location>
        <begin position="101"/>
        <end position="120"/>
    </location>
</feature>
<dbReference type="Proteomes" id="UP000030762">
    <property type="component" value="Unassembled WGS sequence"/>
</dbReference>
<dbReference type="PROSITE" id="PS00109">
    <property type="entry name" value="PROTEIN_KINASE_TYR"/>
    <property type="match status" value="1"/>
</dbReference>
<keyword evidence="8" id="KW-0812">Transmembrane</keyword>
<dbReference type="InParanoid" id="T0QMF1"/>
<accession>T0QMF1</accession>
<dbReference type="GO" id="GO:0004714">
    <property type="term" value="F:transmembrane receptor protein tyrosine kinase activity"/>
    <property type="evidence" value="ECO:0007669"/>
    <property type="project" value="UniProtKB-EC"/>
</dbReference>
<dbReference type="SUPFAM" id="SSF56112">
    <property type="entry name" value="Protein kinase-like (PK-like)"/>
    <property type="match status" value="1"/>
</dbReference>
<dbReference type="InterPro" id="IPR011009">
    <property type="entry name" value="Kinase-like_dom_sf"/>
</dbReference>
<comment type="catalytic activity">
    <reaction evidence="6">
        <text>L-tyrosyl-[protein] + ATP = O-phospho-L-tyrosyl-[protein] + ADP + H(+)</text>
        <dbReference type="Rhea" id="RHEA:10596"/>
        <dbReference type="Rhea" id="RHEA-COMP:10136"/>
        <dbReference type="Rhea" id="RHEA-COMP:20101"/>
        <dbReference type="ChEBI" id="CHEBI:15378"/>
        <dbReference type="ChEBI" id="CHEBI:30616"/>
        <dbReference type="ChEBI" id="CHEBI:46858"/>
        <dbReference type="ChEBI" id="CHEBI:61978"/>
        <dbReference type="ChEBI" id="CHEBI:456216"/>
        <dbReference type="EC" id="2.7.10.1"/>
    </reaction>
</comment>
<keyword evidence="8" id="KW-0472">Membrane</keyword>
<evidence type="ECO:0000313" key="11">
    <source>
        <dbReference type="Proteomes" id="UP000030762"/>
    </source>
</evidence>
<keyword evidence="10" id="KW-0723">Serine/threonine-protein kinase</keyword>
<comment type="subcellular location">
    <subcellularLocation>
        <location evidence="1">Membrane</location>
        <topology evidence="1">Single-pass membrane protein</topology>
    </subcellularLocation>
</comment>
<dbReference type="OrthoDB" id="60655at2759"/>
<reference evidence="10 11" key="1">
    <citation type="submission" date="2012-04" db="EMBL/GenBank/DDBJ databases">
        <title>The Genome Sequence of Saprolegnia declina VS20.</title>
        <authorList>
            <consortium name="The Broad Institute Genome Sequencing Platform"/>
            <person name="Russ C."/>
            <person name="Nusbaum C."/>
            <person name="Tyler B."/>
            <person name="van West P."/>
            <person name="Dieguez-Uribeondo J."/>
            <person name="de Bruijn I."/>
            <person name="Tripathy S."/>
            <person name="Jiang R."/>
            <person name="Young S.K."/>
            <person name="Zeng Q."/>
            <person name="Gargeya S."/>
            <person name="Fitzgerald M."/>
            <person name="Haas B."/>
            <person name="Abouelleil A."/>
            <person name="Alvarado L."/>
            <person name="Arachchi H.M."/>
            <person name="Berlin A."/>
            <person name="Chapman S.B."/>
            <person name="Goldberg J."/>
            <person name="Griggs A."/>
            <person name="Gujja S."/>
            <person name="Hansen M."/>
            <person name="Howarth C."/>
            <person name="Imamovic A."/>
            <person name="Larimer J."/>
            <person name="McCowen C."/>
            <person name="Montmayeur A."/>
            <person name="Murphy C."/>
            <person name="Neiman D."/>
            <person name="Pearson M."/>
            <person name="Priest M."/>
            <person name="Roberts A."/>
            <person name="Saif S."/>
            <person name="Shea T."/>
            <person name="Sisk P."/>
            <person name="Sykes S."/>
            <person name="Wortman J."/>
            <person name="Nusbaum C."/>
            <person name="Birren B."/>
        </authorList>
    </citation>
    <scope>NUCLEOTIDE SEQUENCE [LARGE SCALE GENOMIC DNA]</scope>
    <source>
        <strain evidence="10 11">VS20</strain>
    </source>
</reference>
<keyword evidence="4 10" id="KW-0418">Kinase</keyword>
<dbReference type="STRING" id="1156394.T0QMF1"/>
<dbReference type="Gene3D" id="3.30.200.20">
    <property type="entry name" value="Phosphorylase Kinase, domain 1"/>
    <property type="match status" value="1"/>
</dbReference>
<gene>
    <name evidence="10" type="ORF">SDRG_07761</name>
</gene>
<evidence type="ECO:0000256" key="2">
    <source>
        <dbReference type="ARBA" id="ARBA00022679"/>
    </source>
</evidence>
<dbReference type="Pfam" id="PF07714">
    <property type="entry name" value="PK_Tyr_Ser-Thr"/>
    <property type="match status" value="1"/>
</dbReference>
<feature type="transmembrane region" description="Helical" evidence="8">
    <location>
        <begin position="14"/>
        <end position="42"/>
    </location>
</feature>
<feature type="domain" description="Protein kinase" evidence="9">
    <location>
        <begin position="511"/>
        <end position="764"/>
    </location>
</feature>
<evidence type="ECO:0000256" key="6">
    <source>
        <dbReference type="ARBA" id="ARBA00051243"/>
    </source>
</evidence>
<dbReference type="PANTHER" id="PTHR24416">
    <property type="entry name" value="TYROSINE-PROTEIN KINASE RECEPTOR"/>
    <property type="match status" value="1"/>
</dbReference>
<dbReference type="FunFam" id="3.30.200.20:FF:000180">
    <property type="entry name" value="serine/threonine-protein kinase STY46-like"/>
    <property type="match status" value="1"/>
</dbReference>
<dbReference type="eggNOG" id="KOG0200">
    <property type="taxonomic scope" value="Eukaryota"/>
</dbReference>
<organism evidence="10 11">
    <name type="scientific">Saprolegnia diclina (strain VS20)</name>
    <dbReference type="NCBI Taxonomy" id="1156394"/>
    <lineage>
        <taxon>Eukaryota</taxon>
        <taxon>Sar</taxon>
        <taxon>Stramenopiles</taxon>
        <taxon>Oomycota</taxon>
        <taxon>Saprolegniomycetes</taxon>
        <taxon>Saprolegniales</taxon>
        <taxon>Saprolegniaceae</taxon>
        <taxon>Saprolegnia</taxon>
    </lineage>
</organism>
<dbReference type="InterPro" id="IPR008266">
    <property type="entry name" value="Tyr_kinase_AS"/>
</dbReference>
<evidence type="ECO:0000256" key="1">
    <source>
        <dbReference type="ARBA" id="ARBA00004167"/>
    </source>
</evidence>
<dbReference type="GeneID" id="19948488"/>
<dbReference type="OMA" id="WICRWEI"/>